<evidence type="ECO:0000256" key="1">
    <source>
        <dbReference type="ARBA" id="ARBA00001947"/>
    </source>
</evidence>
<dbReference type="SUPFAM" id="SSF53254">
    <property type="entry name" value="Phosphoglycerate mutase-like"/>
    <property type="match status" value="1"/>
</dbReference>
<comment type="domain">
    <text evidence="15">IleRS has two distinct active sites: one for aminoacylation and one for editing. The misactivated valine is translocated from the active site to the editing site, which sterically excludes the correctly activated isoleucine. The single editing site contains two valyl binding pockets, one specific for each substrate (Val-AMP or Val-tRNA(Ile)).</text>
</comment>
<dbReference type="CDD" id="cd07067">
    <property type="entry name" value="HP_PGM_like"/>
    <property type="match status" value="1"/>
</dbReference>
<evidence type="ECO:0000256" key="13">
    <source>
        <dbReference type="ARBA" id="ARBA00025217"/>
    </source>
</evidence>
<dbReference type="Pfam" id="PF08264">
    <property type="entry name" value="Anticodon_1"/>
    <property type="match status" value="1"/>
</dbReference>
<evidence type="ECO:0000256" key="8">
    <source>
        <dbReference type="ARBA" id="ARBA00022741"/>
    </source>
</evidence>
<dbReference type="PANTHER" id="PTHR42780">
    <property type="entry name" value="SOLEUCYL-TRNA SYNTHETASE"/>
    <property type="match status" value="1"/>
</dbReference>
<comment type="catalytic activity">
    <reaction evidence="14 15">
        <text>tRNA(Ile) + L-isoleucine + ATP = L-isoleucyl-tRNA(Ile) + AMP + diphosphate</text>
        <dbReference type="Rhea" id="RHEA:11060"/>
        <dbReference type="Rhea" id="RHEA-COMP:9666"/>
        <dbReference type="Rhea" id="RHEA-COMP:9695"/>
        <dbReference type="ChEBI" id="CHEBI:30616"/>
        <dbReference type="ChEBI" id="CHEBI:33019"/>
        <dbReference type="ChEBI" id="CHEBI:58045"/>
        <dbReference type="ChEBI" id="CHEBI:78442"/>
        <dbReference type="ChEBI" id="CHEBI:78528"/>
        <dbReference type="ChEBI" id="CHEBI:456215"/>
        <dbReference type="EC" id="6.1.1.5"/>
    </reaction>
</comment>
<evidence type="ECO:0000256" key="14">
    <source>
        <dbReference type="ARBA" id="ARBA00048359"/>
    </source>
</evidence>
<dbReference type="Gene3D" id="3.40.50.1240">
    <property type="entry name" value="Phosphoglycerate mutase-like"/>
    <property type="match status" value="1"/>
</dbReference>
<feature type="short sequence motif" description="'HIGH' region" evidence="15">
    <location>
        <begin position="50"/>
        <end position="60"/>
    </location>
</feature>
<dbReference type="EMBL" id="MHRP01000043">
    <property type="protein sequence ID" value="OHA25832.1"/>
    <property type="molecule type" value="Genomic_DNA"/>
</dbReference>
<dbReference type="InterPro" id="IPR014729">
    <property type="entry name" value="Rossmann-like_a/b/a_fold"/>
</dbReference>
<dbReference type="Pfam" id="PF00133">
    <property type="entry name" value="tRNA-synt_1"/>
    <property type="match status" value="2"/>
</dbReference>
<feature type="domain" description="Aminoacyl-tRNA synthetase class Ia" evidence="16">
    <location>
        <begin position="712"/>
        <end position="843"/>
    </location>
</feature>
<keyword evidence="7 15" id="KW-0479">Metal-binding</keyword>
<dbReference type="FunFam" id="3.40.50.620:FF:000063">
    <property type="entry name" value="Isoleucine--tRNA ligase"/>
    <property type="match status" value="1"/>
</dbReference>
<evidence type="ECO:0000256" key="5">
    <source>
        <dbReference type="ARBA" id="ARBA00022490"/>
    </source>
</evidence>
<evidence type="ECO:0000256" key="3">
    <source>
        <dbReference type="ARBA" id="ARBA00007078"/>
    </source>
</evidence>
<feature type="short sequence motif" description="'KMSKS' region" evidence="15">
    <location>
        <begin position="807"/>
        <end position="811"/>
    </location>
</feature>
<comment type="caution">
    <text evidence="18">The sequence shown here is derived from an EMBL/GenBank/DDBJ whole genome shotgun (WGS) entry which is preliminary data.</text>
</comment>
<evidence type="ECO:0000313" key="19">
    <source>
        <dbReference type="Proteomes" id="UP000177943"/>
    </source>
</evidence>
<keyword evidence="6 15" id="KW-0436">Ligase</keyword>
<dbReference type="GO" id="GO:0005524">
    <property type="term" value="F:ATP binding"/>
    <property type="evidence" value="ECO:0007669"/>
    <property type="project" value="UniProtKB-UniRule"/>
</dbReference>
<dbReference type="GO" id="GO:0006428">
    <property type="term" value="P:isoleucyl-tRNA aminoacylation"/>
    <property type="evidence" value="ECO:0007669"/>
    <property type="project" value="UniProtKB-UniRule"/>
</dbReference>
<dbReference type="InterPro" id="IPR013078">
    <property type="entry name" value="His_Pase_superF_clade-1"/>
</dbReference>
<dbReference type="InterPro" id="IPR001412">
    <property type="entry name" value="aa-tRNA-synth_I_CS"/>
</dbReference>
<dbReference type="Proteomes" id="UP000177943">
    <property type="component" value="Unassembled WGS sequence"/>
</dbReference>
<proteinExistence type="inferred from homology"/>
<keyword evidence="8 15" id="KW-0547">Nucleotide-binding</keyword>
<dbReference type="Pfam" id="PF00300">
    <property type="entry name" value="His_Phos_1"/>
    <property type="match status" value="1"/>
</dbReference>
<evidence type="ECO:0000313" key="18">
    <source>
        <dbReference type="EMBL" id="OHA25832.1"/>
    </source>
</evidence>
<dbReference type="SUPFAM" id="SSF52374">
    <property type="entry name" value="Nucleotidylyl transferase"/>
    <property type="match status" value="1"/>
</dbReference>
<dbReference type="InterPro" id="IPR033709">
    <property type="entry name" value="Anticodon_Ile_ABEc"/>
</dbReference>
<accession>A0A1G2MS54</accession>
<reference evidence="18 19" key="1">
    <citation type="journal article" date="2016" name="Nat. Commun.">
        <title>Thousands of microbial genomes shed light on interconnected biogeochemical processes in an aquifer system.</title>
        <authorList>
            <person name="Anantharaman K."/>
            <person name="Brown C.T."/>
            <person name="Hug L.A."/>
            <person name="Sharon I."/>
            <person name="Castelle C.J."/>
            <person name="Probst A.J."/>
            <person name="Thomas B.C."/>
            <person name="Singh A."/>
            <person name="Wilkins M.J."/>
            <person name="Karaoz U."/>
            <person name="Brodie E.L."/>
            <person name="Williams K.H."/>
            <person name="Hubbard S.S."/>
            <person name="Banfield J.F."/>
        </authorList>
    </citation>
    <scope>NUCLEOTIDE SEQUENCE [LARGE SCALE GENOMIC DNA]</scope>
</reference>
<evidence type="ECO:0000256" key="11">
    <source>
        <dbReference type="ARBA" id="ARBA00022917"/>
    </source>
</evidence>
<dbReference type="InterPro" id="IPR001345">
    <property type="entry name" value="PG/BPGM_mutase_AS"/>
</dbReference>
<keyword evidence="11 15" id="KW-0648">Protein biosynthesis</keyword>
<keyword evidence="12 15" id="KW-0030">Aminoacyl-tRNA synthetase</keyword>
<dbReference type="GO" id="GO:0005737">
    <property type="term" value="C:cytoplasm"/>
    <property type="evidence" value="ECO:0007669"/>
    <property type="project" value="UniProtKB-SubCell"/>
</dbReference>
<dbReference type="InterPro" id="IPR002300">
    <property type="entry name" value="aa-tRNA-synth_Ia"/>
</dbReference>
<dbReference type="GO" id="GO:0000049">
    <property type="term" value="F:tRNA binding"/>
    <property type="evidence" value="ECO:0007669"/>
    <property type="project" value="InterPro"/>
</dbReference>
<dbReference type="PRINTS" id="PR00984">
    <property type="entry name" value="TRNASYNTHILE"/>
</dbReference>
<evidence type="ECO:0000256" key="15">
    <source>
        <dbReference type="HAMAP-Rule" id="MF_02003"/>
    </source>
</evidence>
<comment type="similarity">
    <text evidence="3 15">Belongs to the class-I aminoacyl-tRNA synthetase family. IleS type 2 subfamily.</text>
</comment>
<dbReference type="PROSITE" id="PS00175">
    <property type="entry name" value="PG_MUTASE"/>
    <property type="match status" value="1"/>
</dbReference>
<comment type="subcellular location">
    <subcellularLocation>
        <location evidence="2 15">Cytoplasm</location>
    </subcellularLocation>
</comment>
<evidence type="ECO:0000259" key="17">
    <source>
        <dbReference type="Pfam" id="PF08264"/>
    </source>
</evidence>
<dbReference type="SUPFAM" id="SSF50677">
    <property type="entry name" value="ValRS/IleRS/LeuRS editing domain"/>
    <property type="match status" value="1"/>
</dbReference>
<comment type="cofactor">
    <cofactor evidence="1 15">
        <name>Zn(2+)</name>
        <dbReference type="ChEBI" id="CHEBI:29105"/>
    </cofactor>
</comment>
<evidence type="ECO:0000256" key="9">
    <source>
        <dbReference type="ARBA" id="ARBA00022833"/>
    </source>
</evidence>
<dbReference type="PANTHER" id="PTHR42780:SF1">
    <property type="entry name" value="ISOLEUCINE--TRNA LIGASE, CYTOPLASMIC"/>
    <property type="match status" value="1"/>
</dbReference>
<dbReference type="Gene3D" id="3.90.740.10">
    <property type="entry name" value="Valyl/Leucyl/Isoleucyl-tRNA synthetase, editing domain"/>
    <property type="match status" value="1"/>
</dbReference>
<dbReference type="CDD" id="cd07961">
    <property type="entry name" value="Anticodon_Ia_Ile_ABEc"/>
    <property type="match status" value="1"/>
</dbReference>
<protein>
    <recommendedName>
        <fullName evidence="15">Isoleucine--tRNA ligase</fullName>
        <ecNumber evidence="15">6.1.1.5</ecNumber>
    </recommendedName>
    <alternativeName>
        <fullName evidence="15">Isoleucyl-tRNA synthetase</fullName>
        <shortName evidence="15">IleRS</shortName>
    </alternativeName>
</protein>
<keyword evidence="5 15" id="KW-0963">Cytoplasm</keyword>
<dbReference type="SUPFAM" id="SSF47323">
    <property type="entry name" value="Anticodon-binding domain of a subclass of class I aminoacyl-tRNA synthetases"/>
    <property type="match status" value="1"/>
</dbReference>
<sequence length="1195" mass="136907">MPEQEQNPQKLKVAEREEAVLAFWKRKQIFEKSLEKPAPKGEFVFYDGPPFATGLPHYGHILAGTIKDVIPRFKTMQGYHVRRRWGWDCHGLPVENLVEKELGLKTKRDIETLGIEKFNRVAREAVLRYAEEWREIIPRTGRWVDMDDDYKTMDARYTESVWFAFKELHKKGLIYEGFKSMHLCPRCGTTLSNFEVSQGYKDVTDISVYVKFELTREPGTCFLVWTTTPWTLPGNVALAVHPDIVYVKVAVGQSRYILAKEKLSLIKEEYTIVEEYKGSELVDLSYKPVFNYYKDARIKGIEKAWKVYVAPFVTLEKGTGVVHIAPAFGEDDLALAELEGLPLIRHVSTDGKFVPEIKDFAGIDVKPKDDPSRADIEILKNIANRGLLFAKEKITHSYPHCWRCETPLLNFASSSWFVKTTALKEKLIAENNKIRWVPREVGENRFGDWLSGIRDWAISRSRYFGAPIPVWKCEQCEKMKFVGSIEDLKDSAKPRNNYLLMRHGEAENNVLGVVSSYPNNPHHLTEKGKEQVKAAVKTLLGKKIDLIISSPFLRTKETAEIVADHIGFPKEKIIYDERLREIKADLFNGRPIGEYHLNCRSGEEQFKRTCPGGEHYVDIAKRVGEFIYNIDKRYEGKNILMVTHDSPAWLLESVAGGHDLDRAVTARGTTDFFIKNAEVKEIPFVPLPHNEHYALDLHRPYIDSVVFVCSCGGIMRRVPEVFDCWFESGSMPYAGVHYPFENKDTFDPRGGFFKKPKGYPADFIAEGLDQTRGWFYSTLVLSVGLFDRAAYEHVVVNGTVLAEDGQKMSKHLKNYPDPMEVVERYGADAMRYYLLASPASRAQDFCFSEKEVGEILKKVIQRLDNVLAFFLLYAEKKQSSNTNKQSPNANVLDRWILARLSQLGREVTVNLEAYELDRAARPVADFIDDLSTWYLRRSRERFKGGFRNLDSRPTEQYQSFGRAGFKNGEKTGDREQALQTLHFVLLELSKIMAPLTPFFAEEMYQKLRGGSDPESVHLESWPKVESRIRNQDSGIIENMAEVRRIVSIALELRAKAGIKVRQPLKKLKVKSKKLKVSDKQILDLIADEINVKEVIFAEDQEEEVELDFELTAELKEEGKVREFIRGVQELRKNSGLTISDFATLTIQTSPAGRDFLEKNKSEIIKNTLLKGVRFAETFGETVEIDDMSFILDIKK</sequence>
<dbReference type="InterPro" id="IPR002301">
    <property type="entry name" value="Ile-tRNA-ligase"/>
</dbReference>
<dbReference type="InterPro" id="IPR013155">
    <property type="entry name" value="M/V/L/I-tRNA-synth_anticd-bd"/>
</dbReference>
<feature type="binding site" evidence="15">
    <location>
        <position position="810"/>
    </location>
    <ligand>
        <name>ATP</name>
        <dbReference type="ChEBI" id="CHEBI:30616"/>
    </ligand>
</feature>
<dbReference type="InterPro" id="IPR009080">
    <property type="entry name" value="tRNAsynth_Ia_anticodon-bd"/>
</dbReference>
<evidence type="ECO:0000256" key="6">
    <source>
        <dbReference type="ARBA" id="ARBA00022598"/>
    </source>
</evidence>
<evidence type="ECO:0000256" key="2">
    <source>
        <dbReference type="ARBA" id="ARBA00004496"/>
    </source>
</evidence>
<dbReference type="PROSITE" id="PS00178">
    <property type="entry name" value="AA_TRNA_LIGASE_I"/>
    <property type="match status" value="1"/>
</dbReference>
<gene>
    <name evidence="15" type="primary">ileS</name>
    <name evidence="18" type="ORF">A3D56_01075</name>
</gene>
<dbReference type="GO" id="GO:0004822">
    <property type="term" value="F:isoleucine-tRNA ligase activity"/>
    <property type="evidence" value="ECO:0007669"/>
    <property type="project" value="UniProtKB-UniRule"/>
</dbReference>
<evidence type="ECO:0000256" key="4">
    <source>
        <dbReference type="ARBA" id="ARBA00011245"/>
    </source>
</evidence>
<dbReference type="InterPro" id="IPR029033">
    <property type="entry name" value="His_PPase_superfam"/>
</dbReference>
<name>A0A1G2MS54_9BACT</name>
<dbReference type="HAMAP" id="MF_02003">
    <property type="entry name" value="Ile_tRNA_synth_type2"/>
    <property type="match status" value="1"/>
</dbReference>
<dbReference type="Gene3D" id="1.10.730.10">
    <property type="entry name" value="Isoleucyl-tRNA Synthetase, Domain 1"/>
    <property type="match status" value="1"/>
</dbReference>
<keyword evidence="9 15" id="KW-0862">Zinc</keyword>
<dbReference type="InterPro" id="IPR009008">
    <property type="entry name" value="Val/Leu/Ile-tRNA-synth_edit"/>
</dbReference>
<feature type="domain" description="Aminoacyl-tRNA synthetase class Ia" evidence="16">
    <location>
        <begin position="20"/>
        <end position="491"/>
    </location>
</feature>
<feature type="domain" description="Methionyl/Valyl/Leucyl/Isoleucyl-tRNA synthetase anticodon-binding" evidence="17">
    <location>
        <begin position="893"/>
        <end position="1066"/>
    </location>
</feature>
<dbReference type="GO" id="GO:0002161">
    <property type="term" value="F:aminoacyl-tRNA deacylase activity"/>
    <property type="evidence" value="ECO:0007669"/>
    <property type="project" value="InterPro"/>
</dbReference>
<evidence type="ECO:0000256" key="12">
    <source>
        <dbReference type="ARBA" id="ARBA00023146"/>
    </source>
</evidence>
<dbReference type="Gene3D" id="3.40.50.620">
    <property type="entry name" value="HUPs"/>
    <property type="match status" value="2"/>
</dbReference>
<evidence type="ECO:0000256" key="7">
    <source>
        <dbReference type="ARBA" id="ARBA00022723"/>
    </source>
</evidence>
<organism evidence="18 19">
    <name type="scientific">Candidatus Taylorbacteria bacterium RIFCSPHIGHO2_02_FULL_45_35</name>
    <dbReference type="NCBI Taxonomy" id="1802311"/>
    <lineage>
        <taxon>Bacteria</taxon>
        <taxon>Candidatus Tayloriibacteriota</taxon>
    </lineage>
</organism>
<dbReference type="InterPro" id="IPR023586">
    <property type="entry name" value="Ile-tRNA-ligase_type2"/>
</dbReference>
<dbReference type="AlphaFoldDB" id="A0A1G2MS54"/>
<dbReference type="EC" id="6.1.1.5" evidence="15"/>
<keyword evidence="10 15" id="KW-0067">ATP-binding</keyword>
<comment type="subunit">
    <text evidence="4 15">Monomer.</text>
</comment>
<dbReference type="GO" id="GO:0008270">
    <property type="term" value="F:zinc ion binding"/>
    <property type="evidence" value="ECO:0007669"/>
    <property type="project" value="UniProtKB-UniRule"/>
</dbReference>
<evidence type="ECO:0000256" key="10">
    <source>
        <dbReference type="ARBA" id="ARBA00022840"/>
    </source>
</evidence>
<dbReference type="SMART" id="SM00855">
    <property type="entry name" value="PGAM"/>
    <property type="match status" value="1"/>
</dbReference>
<evidence type="ECO:0000259" key="16">
    <source>
        <dbReference type="Pfam" id="PF00133"/>
    </source>
</evidence>
<comment type="function">
    <text evidence="13 15">Catalyzes the attachment of isoleucine to tRNA(Ile). As IleRS can inadvertently accommodate and process structurally similar amino acids such as valine, to avoid such errors it has two additional distinct tRNA(Ile)-dependent editing activities. One activity is designated as 'pretransfer' editing and involves the hydrolysis of activated Val-AMP. The other activity is designated 'posttransfer' editing and involves deacylation of mischarged Val-tRNA(Ile).</text>
</comment>
<dbReference type="Pfam" id="PF19302">
    <property type="entry name" value="DUF5915"/>
    <property type="match status" value="1"/>
</dbReference>